<dbReference type="PROSITE" id="PS50181">
    <property type="entry name" value="FBOX"/>
    <property type="match status" value="1"/>
</dbReference>
<accession>A0AAW2VU40</accession>
<dbReference type="InterPro" id="IPR001810">
    <property type="entry name" value="F-box_dom"/>
</dbReference>
<protein>
    <submittedName>
        <fullName evidence="2">F-box/FBD/LRR-repeat protein</fullName>
    </submittedName>
</protein>
<dbReference type="EMBL" id="JACGWN010000009">
    <property type="protein sequence ID" value="KAL0432606.1"/>
    <property type="molecule type" value="Genomic_DNA"/>
</dbReference>
<evidence type="ECO:0000313" key="2">
    <source>
        <dbReference type="EMBL" id="KAL0432606.1"/>
    </source>
</evidence>
<dbReference type="AlphaFoldDB" id="A0AAW2VU40"/>
<dbReference type="PANTHER" id="PTHR31639">
    <property type="entry name" value="F-BOX PROTEIN-LIKE"/>
    <property type="match status" value="1"/>
</dbReference>
<dbReference type="Pfam" id="PF00646">
    <property type="entry name" value="F-box"/>
    <property type="match status" value="1"/>
</dbReference>
<organism evidence="2">
    <name type="scientific">Sesamum latifolium</name>
    <dbReference type="NCBI Taxonomy" id="2727402"/>
    <lineage>
        <taxon>Eukaryota</taxon>
        <taxon>Viridiplantae</taxon>
        <taxon>Streptophyta</taxon>
        <taxon>Embryophyta</taxon>
        <taxon>Tracheophyta</taxon>
        <taxon>Spermatophyta</taxon>
        <taxon>Magnoliopsida</taxon>
        <taxon>eudicotyledons</taxon>
        <taxon>Gunneridae</taxon>
        <taxon>Pentapetalae</taxon>
        <taxon>asterids</taxon>
        <taxon>lamiids</taxon>
        <taxon>Lamiales</taxon>
        <taxon>Pedaliaceae</taxon>
        <taxon>Sesamum</taxon>
    </lineage>
</organism>
<evidence type="ECO:0000259" key="1">
    <source>
        <dbReference type="PROSITE" id="PS50181"/>
    </source>
</evidence>
<dbReference type="InterPro" id="IPR036047">
    <property type="entry name" value="F-box-like_dom_sf"/>
</dbReference>
<dbReference type="PANTHER" id="PTHR31639:SF237">
    <property type="entry name" value="F-BOX DOMAIN-CONTAINING PROTEIN"/>
    <property type="match status" value="1"/>
</dbReference>
<reference evidence="2" key="2">
    <citation type="journal article" date="2024" name="Plant">
        <title>Genomic evolution and insights into agronomic trait innovations of Sesamum species.</title>
        <authorList>
            <person name="Miao H."/>
            <person name="Wang L."/>
            <person name="Qu L."/>
            <person name="Liu H."/>
            <person name="Sun Y."/>
            <person name="Le M."/>
            <person name="Wang Q."/>
            <person name="Wei S."/>
            <person name="Zheng Y."/>
            <person name="Lin W."/>
            <person name="Duan Y."/>
            <person name="Cao H."/>
            <person name="Xiong S."/>
            <person name="Wang X."/>
            <person name="Wei L."/>
            <person name="Li C."/>
            <person name="Ma Q."/>
            <person name="Ju M."/>
            <person name="Zhao R."/>
            <person name="Li G."/>
            <person name="Mu C."/>
            <person name="Tian Q."/>
            <person name="Mei H."/>
            <person name="Zhang T."/>
            <person name="Gao T."/>
            <person name="Zhang H."/>
        </authorList>
    </citation>
    <scope>NUCLEOTIDE SEQUENCE</scope>
    <source>
        <strain evidence="2">KEN1</strain>
    </source>
</reference>
<name>A0AAW2VU40_9LAMI</name>
<reference evidence="2" key="1">
    <citation type="submission" date="2020-06" db="EMBL/GenBank/DDBJ databases">
        <authorList>
            <person name="Li T."/>
            <person name="Hu X."/>
            <person name="Zhang T."/>
            <person name="Song X."/>
            <person name="Zhang H."/>
            <person name="Dai N."/>
            <person name="Sheng W."/>
            <person name="Hou X."/>
            <person name="Wei L."/>
        </authorList>
    </citation>
    <scope>NUCLEOTIDE SEQUENCE</scope>
    <source>
        <strain evidence="2">KEN1</strain>
        <tissue evidence="2">Leaf</tissue>
    </source>
</reference>
<gene>
    <name evidence="2" type="ORF">Slati_2594900</name>
</gene>
<dbReference type="SUPFAM" id="SSF81383">
    <property type="entry name" value="F-box domain"/>
    <property type="match status" value="1"/>
</dbReference>
<proteinExistence type="predicted"/>
<comment type="caution">
    <text evidence="2">The sequence shown here is derived from an EMBL/GenBank/DDBJ whole genome shotgun (WGS) entry which is preliminary data.</text>
</comment>
<sequence>METDLISSLPCDVIDNILKYLPLNDAVKTSILSREWRYKWETVPCVVLESTCKVNLVRKYDWVSIIDRIILLHKGSITKFSLTIADLEMCRGSDNWLHFLSNCHVEELTLRFGVRDSHPVISQFLFTVDQPHVSFSRSSSHLPHLEDLEGSLDFIFAMSALQLENSKVLSLNVPCLSI</sequence>
<feature type="domain" description="F-box" evidence="1">
    <location>
        <begin position="3"/>
        <end position="37"/>
    </location>
</feature>